<dbReference type="EMBL" id="VSRR010000193">
    <property type="protein sequence ID" value="MPC12013.1"/>
    <property type="molecule type" value="Genomic_DNA"/>
</dbReference>
<sequence>MNRETRHGTERINLCIFARWGINKRSREAELF</sequence>
<name>A0A5B7CX38_PORTR</name>
<evidence type="ECO:0000313" key="1">
    <source>
        <dbReference type="EMBL" id="MPC12013.1"/>
    </source>
</evidence>
<organism evidence="1 2">
    <name type="scientific">Portunus trituberculatus</name>
    <name type="common">Swimming crab</name>
    <name type="synonym">Neptunus trituberculatus</name>
    <dbReference type="NCBI Taxonomy" id="210409"/>
    <lineage>
        <taxon>Eukaryota</taxon>
        <taxon>Metazoa</taxon>
        <taxon>Ecdysozoa</taxon>
        <taxon>Arthropoda</taxon>
        <taxon>Crustacea</taxon>
        <taxon>Multicrustacea</taxon>
        <taxon>Malacostraca</taxon>
        <taxon>Eumalacostraca</taxon>
        <taxon>Eucarida</taxon>
        <taxon>Decapoda</taxon>
        <taxon>Pleocyemata</taxon>
        <taxon>Brachyura</taxon>
        <taxon>Eubrachyura</taxon>
        <taxon>Portunoidea</taxon>
        <taxon>Portunidae</taxon>
        <taxon>Portuninae</taxon>
        <taxon>Portunus</taxon>
    </lineage>
</organism>
<protein>
    <submittedName>
        <fullName evidence="1">Uncharacterized protein</fullName>
    </submittedName>
</protein>
<keyword evidence="2" id="KW-1185">Reference proteome</keyword>
<comment type="caution">
    <text evidence="1">The sequence shown here is derived from an EMBL/GenBank/DDBJ whole genome shotgun (WGS) entry which is preliminary data.</text>
</comment>
<evidence type="ECO:0000313" key="2">
    <source>
        <dbReference type="Proteomes" id="UP000324222"/>
    </source>
</evidence>
<proteinExistence type="predicted"/>
<gene>
    <name evidence="1" type="ORF">E2C01_004690</name>
</gene>
<accession>A0A5B7CX38</accession>
<reference evidence="1 2" key="1">
    <citation type="submission" date="2019-05" db="EMBL/GenBank/DDBJ databases">
        <title>Another draft genome of Portunus trituberculatus and its Hox gene families provides insights of decapod evolution.</title>
        <authorList>
            <person name="Jeong J.-H."/>
            <person name="Song I."/>
            <person name="Kim S."/>
            <person name="Choi T."/>
            <person name="Kim D."/>
            <person name="Ryu S."/>
            <person name="Kim W."/>
        </authorList>
    </citation>
    <scope>NUCLEOTIDE SEQUENCE [LARGE SCALE GENOMIC DNA]</scope>
    <source>
        <tissue evidence="1">Muscle</tissue>
    </source>
</reference>
<dbReference type="Proteomes" id="UP000324222">
    <property type="component" value="Unassembled WGS sequence"/>
</dbReference>
<dbReference type="AlphaFoldDB" id="A0A5B7CX38"/>